<dbReference type="Pfam" id="PF03265">
    <property type="entry name" value="DNase_II"/>
    <property type="match status" value="1"/>
</dbReference>
<protein>
    <submittedName>
        <fullName evidence="4">Deoxyribonuclease-2-alpha</fullName>
    </submittedName>
</protein>
<dbReference type="GO" id="GO:0004531">
    <property type="term" value="F:deoxyribonuclease II activity"/>
    <property type="evidence" value="ECO:0007669"/>
    <property type="project" value="InterPro"/>
</dbReference>
<proteinExistence type="inferred from homology"/>
<keyword evidence="2" id="KW-0378">Hydrolase</keyword>
<dbReference type="InterPro" id="IPR004947">
    <property type="entry name" value="DNase_II"/>
</dbReference>
<dbReference type="WBParaSite" id="Hba_10013">
    <property type="protein sequence ID" value="Hba_10013"/>
    <property type="gene ID" value="Hba_10013"/>
</dbReference>
<dbReference type="PANTHER" id="PTHR10858:SF31">
    <property type="entry name" value="DEOXYRIBONUCLEASE-2"/>
    <property type="match status" value="1"/>
</dbReference>
<dbReference type="PANTHER" id="PTHR10858">
    <property type="entry name" value="DEOXYRIBONUCLEASE II"/>
    <property type="match status" value="1"/>
</dbReference>
<accession>A0A1I7WXQ3</accession>
<dbReference type="Proteomes" id="UP000095283">
    <property type="component" value="Unplaced"/>
</dbReference>
<sequence>MCYNFRMMKRTQLYYNRPHIYSSKLPTKMVADCPDLAKVDIIVESWRRGSQVPLSCSATYHANDALEIKVGNTSEFKYTKDHSKMARSVDATRPWVCIGDINRMTSQYVRGGGTNCISSAFLWKAFNVIKGANTC</sequence>
<organism evidence="3 4">
    <name type="scientific">Heterorhabditis bacteriophora</name>
    <name type="common">Entomopathogenic nematode worm</name>
    <dbReference type="NCBI Taxonomy" id="37862"/>
    <lineage>
        <taxon>Eukaryota</taxon>
        <taxon>Metazoa</taxon>
        <taxon>Ecdysozoa</taxon>
        <taxon>Nematoda</taxon>
        <taxon>Chromadorea</taxon>
        <taxon>Rhabditida</taxon>
        <taxon>Rhabditina</taxon>
        <taxon>Rhabditomorpha</taxon>
        <taxon>Strongyloidea</taxon>
        <taxon>Heterorhabditidae</taxon>
        <taxon>Heterorhabditis</taxon>
    </lineage>
</organism>
<evidence type="ECO:0000256" key="2">
    <source>
        <dbReference type="ARBA" id="ARBA00022801"/>
    </source>
</evidence>
<comment type="similarity">
    <text evidence="1">Belongs to the DNase II family.</text>
</comment>
<dbReference type="GO" id="GO:0006309">
    <property type="term" value="P:apoptotic DNA fragmentation"/>
    <property type="evidence" value="ECO:0007669"/>
    <property type="project" value="TreeGrafter"/>
</dbReference>
<evidence type="ECO:0000313" key="4">
    <source>
        <dbReference type="WBParaSite" id="Hba_10013"/>
    </source>
</evidence>
<keyword evidence="3" id="KW-1185">Reference proteome</keyword>
<evidence type="ECO:0000256" key="1">
    <source>
        <dbReference type="ARBA" id="ARBA00007527"/>
    </source>
</evidence>
<name>A0A1I7WXQ3_HETBA</name>
<reference evidence="4" key="1">
    <citation type="submission" date="2016-11" db="UniProtKB">
        <authorList>
            <consortium name="WormBaseParasite"/>
        </authorList>
    </citation>
    <scope>IDENTIFICATION</scope>
</reference>
<evidence type="ECO:0000313" key="3">
    <source>
        <dbReference type="Proteomes" id="UP000095283"/>
    </source>
</evidence>
<dbReference type="AlphaFoldDB" id="A0A1I7WXQ3"/>